<gene>
    <name evidence="1" type="ORF">OA50_02970</name>
</gene>
<dbReference type="RefSeq" id="WP_052244533.1">
    <property type="nucleotide sequence ID" value="NZ_JSUQ01000011.1"/>
</dbReference>
<dbReference type="OrthoDB" id="9796845at2"/>
<dbReference type="PANTHER" id="PTHR34817">
    <property type="entry name" value="NUCLEOTIDYLTRANSFERASE"/>
    <property type="match status" value="1"/>
</dbReference>
<dbReference type="STRING" id="561184.SAMN05216376_10993"/>
<evidence type="ECO:0008006" key="3">
    <source>
        <dbReference type="Google" id="ProtNLM"/>
    </source>
</evidence>
<dbReference type="InterPro" id="IPR018775">
    <property type="entry name" value="RlaP"/>
</dbReference>
<evidence type="ECO:0000313" key="2">
    <source>
        <dbReference type="Proteomes" id="UP000030960"/>
    </source>
</evidence>
<dbReference type="EMBL" id="JSUQ01000011">
    <property type="protein sequence ID" value="KHQ52495.1"/>
    <property type="molecule type" value="Genomic_DNA"/>
</dbReference>
<dbReference type="InterPro" id="IPR043519">
    <property type="entry name" value="NT_sf"/>
</dbReference>
<dbReference type="AlphaFoldDB" id="A0A0B3RMR9"/>
<name>A0A0B3RMR9_9RHOB</name>
<dbReference type="PATRIC" id="fig|1515334.3.peg.2988"/>
<comment type="caution">
    <text evidence="1">The sequence shown here is derived from an EMBL/GenBank/DDBJ whole genome shotgun (WGS) entry which is preliminary data.</text>
</comment>
<proteinExistence type="predicted"/>
<dbReference type="Pfam" id="PF10127">
    <property type="entry name" value="RlaP"/>
    <property type="match status" value="1"/>
</dbReference>
<accession>A0A0B3RMR9</accession>
<sequence length="269" mass="30304">MIDPVDAKMKALIRAKLDEIACEEAVHILLAVESGSRAWGFHSPDSDYDVRFIYARPIDWHLKLGKKRDVMERPIDDELDISGWELSKALTLALGSNAVIAEWLQSPVVYRADDEAVQRLSDFAAQALDRKSVSWHYLSLLRRQEARLIGPDGRPRLKRFFYILRPALALRWMRLTGKPVPPMDMAHLRAGCDLDRETEAAIDDLIAEKMAAPESATSHDPDPRLTELIAAETGMAEQWLASASSAEKRPLRSTADALHRDLTLSRFPL</sequence>
<reference evidence="1 2" key="1">
    <citation type="submission" date="2014-10" db="EMBL/GenBank/DDBJ databases">
        <title>Genome sequence of Ponticoccus sp. strain UMTAT08 isolated from clonal culture of toxic dinoflagellate Alexandrium tamiyavanichii.</title>
        <authorList>
            <person name="Gan H.Y."/>
            <person name="Muhd D.-D."/>
            <person name="Mohd Noor M.E."/>
            <person name="Yeong Y.S."/>
            <person name="Usup G."/>
        </authorList>
    </citation>
    <scope>NUCLEOTIDE SEQUENCE [LARGE SCALE GENOMIC DNA]</scope>
    <source>
        <strain evidence="1 2">UMTAT08</strain>
    </source>
</reference>
<organism evidence="1 2">
    <name type="scientific">Mameliella alba</name>
    <dbReference type="NCBI Taxonomy" id="561184"/>
    <lineage>
        <taxon>Bacteria</taxon>
        <taxon>Pseudomonadati</taxon>
        <taxon>Pseudomonadota</taxon>
        <taxon>Alphaproteobacteria</taxon>
        <taxon>Rhodobacterales</taxon>
        <taxon>Roseobacteraceae</taxon>
        <taxon>Mameliella</taxon>
    </lineage>
</organism>
<dbReference type="PANTHER" id="PTHR34817:SF2">
    <property type="entry name" value="NUCLEOTIDYLTRANSFERASE"/>
    <property type="match status" value="1"/>
</dbReference>
<protein>
    <recommendedName>
        <fullName evidence="3">Nucleotidyltransferase</fullName>
    </recommendedName>
</protein>
<dbReference type="SUPFAM" id="SSF81301">
    <property type="entry name" value="Nucleotidyltransferase"/>
    <property type="match status" value="1"/>
</dbReference>
<keyword evidence="2" id="KW-1185">Reference proteome</keyword>
<evidence type="ECO:0000313" key="1">
    <source>
        <dbReference type="EMBL" id="KHQ52495.1"/>
    </source>
</evidence>
<dbReference type="Proteomes" id="UP000030960">
    <property type="component" value="Unassembled WGS sequence"/>
</dbReference>